<name>A0A150H453_GONPE</name>
<accession>A0A150H453</accession>
<reference evidence="2" key="1">
    <citation type="journal article" date="2016" name="Nat. Commun.">
        <title>The Gonium pectorale genome demonstrates co-option of cell cycle regulation during the evolution of multicellularity.</title>
        <authorList>
            <person name="Hanschen E.R."/>
            <person name="Marriage T.N."/>
            <person name="Ferris P.J."/>
            <person name="Hamaji T."/>
            <person name="Toyoda A."/>
            <person name="Fujiyama A."/>
            <person name="Neme R."/>
            <person name="Noguchi H."/>
            <person name="Minakuchi Y."/>
            <person name="Suzuki M."/>
            <person name="Kawai-Toyooka H."/>
            <person name="Smith D.R."/>
            <person name="Sparks H."/>
            <person name="Anderson J."/>
            <person name="Bakaric R."/>
            <person name="Luria V."/>
            <person name="Karger A."/>
            <person name="Kirschner M.W."/>
            <person name="Durand P.M."/>
            <person name="Michod R.E."/>
            <person name="Nozaki H."/>
            <person name="Olson B.J."/>
        </authorList>
    </citation>
    <scope>NUCLEOTIDE SEQUENCE [LARGE SCALE GENOMIC DNA]</scope>
    <source>
        <strain evidence="2">NIES-2863</strain>
    </source>
</reference>
<proteinExistence type="predicted"/>
<dbReference type="OrthoDB" id="544024at2759"/>
<sequence length="126" mass="12605">MAQLKVDEAPHGLDVALSAFMPGGLHACPSLLLTAGPTAPDGSTLLTSASRVAELTQLVSDMAFFIARGRDLSAAPAKASATTKVVGFGAAPTAKEPTATVQPGAAAPAVRRVGASVREDAVLVRA</sequence>
<evidence type="ECO:0000313" key="1">
    <source>
        <dbReference type="EMBL" id="KXZ56919.1"/>
    </source>
</evidence>
<comment type="caution">
    <text evidence="1">The sequence shown here is derived from an EMBL/GenBank/DDBJ whole genome shotgun (WGS) entry which is preliminary data.</text>
</comment>
<gene>
    <name evidence="1" type="ORF">GPECTOR_1g829</name>
</gene>
<evidence type="ECO:0000313" key="2">
    <source>
        <dbReference type="Proteomes" id="UP000075714"/>
    </source>
</evidence>
<organism evidence="1 2">
    <name type="scientific">Gonium pectorale</name>
    <name type="common">Green alga</name>
    <dbReference type="NCBI Taxonomy" id="33097"/>
    <lineage>
        <taxon>Eukaryota</taxon>
        <taxon>Viridiplantae</taxon>
        <taxon>Chlorophyta</taxon>
        <taxon>core chlorophytes</taxon>
        <taxon>Chlorophyceae</taxon>
        <taxon>CS clade</taxon>
        <taxon>Chlamydomonadales</taxon>
        <taxon>Volvocaceae</taxon>
        <taxon>Gonium</taxon>
    </lineage>
</organism>
<dbReference type="EMBL" id="LSYV01000002">
    <property type="protein sequence ID" value="KXZ56919.1"/>
    <property type="molecule type" value="Genomic_DNA"/>
</dbReference>
<dbReference type="Proteomes" id="UP000075714">
    <property type="component" value="Unassembled WGS sequence"/>
</dbReference>
<keyword evidence="2" id="KW-1185">Reference proteome</keyword>
<protein>
    <submittedName>
        <fullName evidence="1">Uncharacterized protein</fullName>
    </submittedName>
</protein>
<dbReference type="AlphaFoldDB" id="A0A150H453"/>